<evidence type="ECO:0000256" key="12">
    <source>
        <dbReference type="RuleBase" id="RU363002"/>
    </source>
</evidence>
<keyword evidence="4 11" id="KW-0285">Flavoprotein</keyword>
<keyword evidence="12" id="KW-0732">Signal</keyword>
<comment type="catalytic activity">
    <reaction evidence="10 11 12">
        <text>L-threonyl-[protein] + FAD = FMN-L-threonyl-[protein] + AMP + H(+)</text>
        <dbReference type="Rhea" id="RHEA:36847"/>
        <dbReference type="Rhea" id="RHEA-COMP:11060"/>
        <dbReference type="Rhea" id="RHEA-COMP:11061"/>
        <dbReference type="ChEBI" id="CHEBI:15378"/>
        <dbReference type="ChEBI" id="CHEBI:30013"/>
        <dbReference type="ChEBI" id="CHEBI:57692"/>
        <dbReference type="ChEBI" id="CHEBI:74257"/>
        <dbReference type="ChEBI" id="CHEBI:456215"/>
        <dbReference type="EC" id="2.7.1.180"/>
    </reaction>
</comment>
<evidence type="ECO:0000256" key="7">
    <source>
        <dbReference type="ARBA" id="ARBA00022827"/>
    </source>
</evidence>
<feature type="signal peptide" evidence="12">
    <location>
        <begin position="1"/>
        <end position="33"/>
    </location>
</feature>
<keyword evidence="12" id="KW-0449">Lipoprotein</keyword>
<keyword evidence="12" id="KW-0997">Cell inner membrane</keyword>
<dbReference type="InterPro" id="IPR003374">
    <property type="entry name" value="ApbE-like_sf"/>
</dbReference>
<organism evidence="13 14">
    <name type="scientific">Anoxynatronum sibiricum</name>
    <dbReference type="NCBI Taxonomy" id="210623"/>
    <lineage>
        <taxon>Bacteria</taxon>
        <taxon>Bacillati</taxon>
        <taxon>Bacillota</taxon>
        <taxon>Clostridia</taxon>
        <taxon>Eubacteriales</taxon>
        <taxon>Clostridiaceae</taxon>
        <taxon>Anoxynatronum</taxon>
    </lineage>
</organism>
<keyword evidence="12" id="KW-0472">Membrane</keyword>
<comment type="function">
    <text evidence="12">Flavin transferase that catalyzes the transfer of the FMN moiety of FAD and its covalent binding to the hydroxyl group of a threonine residue in a target flavoprotein.</text>
</comment>
<dbReference type="EC" id="2.7.1.180" evidence="2 11"/>
<accession>A0ABU9VVF6</accession>
<evidence type="ECO:0000256" key="5">
    <source>
        <dbReference type="ARBA" id="ARBA00022679"/>
    </source>
</evidence>
<evidence type="ECO:0000256" key="4">
    <source>
        <dbReference type="ARBA" id="ARBA00022630"/>
    </source>
</evidence>
<dbReference type="GO" id="GO:0016740">
    <property type="term" value="F:transferase activity"/>
    <property type="evidence" value="ECO:0007669"/>
    <property type="project" value="UniProtKB-KW"/>
</dbReference>
<gene>
    <name evidence="13" type="ORF">AAIG11_10830</name>
</gene>
<keyword evidence="5 11" id="KW-0808">Transferase</keyword>
<evidence type="ECO:0000256" key="2">
    <source>
        <dbReference type="ARBA" id="ARBA00011955"/>
    </source>
</evidence>
<dbReference type="Proteomes" id="UP001407405">
    <property type="component" value="Unassembled WGS sequence"/>
</dbReference>
<dbReference type="SUPFAM" id="SSF143631">
    <property type="entry name" value="ApbE-like"/>
    <property type="match status" value="1"/>
</dbReference>
<evidence type="ECO:0000256" key="3">
    <source>
        <dbReference type="ARBA" id="ARBA00016337"/>
    </source>
</evidence>
<keyword evidence="12" id="KW-1003">Cell membrane</keyword>
<evidence type="ECO:0000313" key="14">
    <source>
        <dbReference type="Proteomes" id="UP001407405"/>
    </source>
</evidence>
<dbReference type="Pfam" id="PF02424">
    <property type="entry name" value="ApbE"/>
    <property type="match status" value="1"/>
</dbReference>
<evidence type="ECO:0000256" key="8">
    <source>
        <dbReference type="ARBA" id="ARBA00022842"/>
    </source>
</evidence>
<protein>
    <recommendedName>
        <fullName evidence="3 11">FAD:protein FMN transferase</fullName>
        <ecNumber evidence="2 11">2.7.1.180</ecNumber>
    </recommendedName>
    <alternativeName>
        <fullName evidence="9 11">Flavin transferase</fullName>
    </alternativeName>
</protein>
<comment type="cofactor">
    <cofactor evidence="1 12">
        <name>Mg(2+)</name>
        <dbReference type="ChEBI" id="CHEBI:18420"/>
    </cofactor>
</comment>
<sequence>MKHLLTAIKHQRCRAILTLLLALMILAVGCTPAQNPYDGYERHTDSFFDTFDTLIQVIAYTTSEEEFQQAFEQAHQRFRELHQLYDIYNTYAGMNNVKTVNDQAGIAPVAVDEDLISLILFAREWHDRTAGRTNIAMGPVLKIWHEYRADGLFDPSLAELPPLEDLQRATAYTDIHLIEVDEAAGTVYLPDSRMRLDIGAIAKGYATELVAKELEGEGLESFIISAGGNVRAANRPFDNERETWTVGLHNPDASLFAEGNSLLGSVSITNASVVTSGDYQRFYIVDGQPVHHLIDPVTLMPAAHYRAITVVMEDSGMADFFSTELFLLPFEESLPMAESIEGLEAIWVMPDGRIEKTAGMETILTLY</sequence>
<dbReference type="InterPro" id="IPR024932">
    <property type="entry name" value="ApbE"/>
</dbReference>
<dbReference type="PANTHER" id="PTHR30040:SF2">
    <property type="entry name" value="FAD:PROTEIN FMN TRANSFERASE"/>
    <property type="match status" value="1"/>
</dbReference>
<dbReference type="PROSITE" id="PS51257">
    <property type="entry name" value="PROKAR_LIPOPROTEIN"/>
    <property type="match status" value="1"/>
</dbReference>
<evidence type="ECO:0000256" key="1">
    <source>
        <dbReference type="ARBA" id="ARBA00001946"/>
    </source>
</evidence>
<dbReference type="EMBL" id="JBCITM010000010">
    <property type="protein sequence ID" value="MEN1760973.1"/>
    <property type="molecule type" value="Genomic_DNA"/>
</dbReference>
<evidence type="ECO:0000256" key="10">
    <source>
        <dbReference type="ARBA" id="ARBA00048540"/>
    </source>
</evidence>
<dbReference type="RefSeq" id="WP_343186289.1">
    <property type="nucleotide sequence ID" value="NZ_JBCITM010000010.1"/>
</dbReference>
<evidence type="ECO:0000256" key="9">
    <source>
        <dbReference type="ARBA" id="ARBA00031306"/>
    </source>
</evidence>
<keyword evidence="7 11" id="KW-0274">FAD</keyword>
<evidence type="ECO:0000256" key="6">
    <source>
        <dbReference type="ARBA" id="ARBA00022723"/>
    </source>
</evidence>
<evidence type="ECO:0000313" key="13">
    <source>
        <dbReference type="EMBL" id="MEN1760973.1"/>
    </source>
</evidence>
<evidence type="ECO:0000256" key="11">
    <source>
        <dbReference type="PIRNR" id="PIRNR006268"/>
    </source>
</evidence>
<name>A0ABU9VVF6_9CLOT</name>
<dbReference type="Gene3D" id="3.10.520.10">
    <property type="entry name" value="ApbE-like domains"/>
    <property type="match status" value="1"/>
</dbReference>
<feature type="chain" id="PRO_5044981454" description="FAD:protein FMN transferase" evidence="12">
    <location>
        <begin position="34"/>
        <end position="367"/>
    </location>
</feature>
<dbReference type="PIRSF" id="PIRSF006268">
    <property type="entry name" value="ApbE"/>
    <property type="match status" value="1"/>
</dbReference>
<comment type="caution">
    <text evidence="13">The sequence shown here is derived from an EMBL/GenBank/DDBJ whole genome shotgun (WGS) entry which is preliminary data.</text>
</comment>
<keyword evidence="6 11" id="KW-0479">Metal-binding</keyword>
<comment type="subcellular location">
    <subcellularLocation>
        <location evidence="12">Cell inner membrane</location>
        <topology evidence="12">Lipid-anchor</topology>
        <orientation evidence="12">Periplasmic side</orientation>
    </subcellularLocation>
</comment>
<keyword evidence="8 11" id="KW-0460">Magnesium</keyword>
<dbReference type="PANTHER" id="PTHR30040">
    <property type="entry name" value="THIAMINE BIOSYNTHESIS LIPOPROTEIN APBE"/>
    <property type="match status" value="1"/>
</dbReference>
<keyword evidence="14" id="KW-1185">Reference proteome</keyword>
<proteinExistence type="inferred from homology"/>
<comment type="similarity">
    <text evidence="11 12">Belongs to the ApbE family.</text>
</comment>
<reference evidence="13 14" key="1">
    <citation type="submission" date="2024-04" db="EMBL/GenBank/DDBJ databases">
        <title>Genome sequencing and metabolic network reconstruction of aminoacids and betaine degradation by Anoxynatronum sibiricum.</title>
        <authorList>
            <person name="Detkova E.N."/>
            <person name="Boltjanskaja Y.V."/>
            <person name="Mardanov A.V."/>
            <person name="Kevbrin V."/>
        </authorList>
    </citation>
    <scope>NUCLEOTIDE SEQUENCE [LARGE SCALE GENOMIC DNA]</scope>
    <source>
        <strain evidence="13 14">Z-7981</strain>
    </source>
</reference>